<comment type="caution">
    <text evidence="2">The sequence shown here is derived from an EMBL/GenBank/DDBJ whole genome shotgun (WGS) entry which is preliminary data.</text>
</comment>
<evidence type="ECO:0000256" key="1">
    <source>
        <dbReference type="SAM" id="Phobius"/>
    </source>
</evidence>
<proteinExistence type="predicted"/>
<keyword evidence="1" id="KW-1133">Transmembrane helix</keyword>
<keyword evidence="3" id="KW-1185">Reference proteome</keyword>
<feature type="transmembrane region" description="Helical" evidence="1">
    <location>
        <begin position="21"/>
        <end position="42"/>
    </location>
</feature>
<evidence type="ECO:0000313" key="3">
    <source>
        <dbReference type="Proteomes" id="UP000527355"/>
    </source>
</evidence>
<sequence length="122" mass="13849">MKVLIIFYKNYKRKQIPVQTMCFKIAFCSIQAVINLGVKYWFANSITLYPNEFSLFVSLPHTHVPKLPYLMFDVTGMLECWVTLTIPALFVLFQIPLSSVLSPLCSLASLPEATNGWCVASH</sequence>
<evidence type="ECO:0000313" key="2">
    <source>
        <dbReference type="EMBL" id="KAF6378771.1"/>
    </source>
</evidence>
<name>A0A7J7ZXC5_MYOMY</name>
<keyword evidence="1" id="KW-0472">Membrane</keyword>
<dbReference type="EMBL" id="JABWUV010000002">
    <property type="protein sequence ID" value="KAF6378771.1"/>
    <property type="molecule type" value="Genomic_DNA"/>
</dbReference>
<reference evidence="2 3" key="1">
    <citation type="journal article" date="2020" name="Nature">
        <title>Six reference-quality genomes reveal evolution of bat adaptations.</title>
        <authorList>
            <person name="Jebb D."/>
            <person name="Huang Z."/>
            <person name="Pippel M."/>
            <person name="Hughes G.M."/>
            <person name="Lavrichenko K."/>
            <person name="Devanna P."/>
            <person name="Winkler S."/>
            <person name="Jermiin L.S."/>
            <person name="Skirmuntt E.C."/>
            <person name="Katzourakis A."/>
            <person name="Burkitt-Gray L."/>
            <person name="Ray D.A."/>
            <person name="Sullivan K.A.M."/>
            <person name="Roscito J.G."/>
            <person name="Kirilenko B.M."/>
            <person name="Davalos L.M."/>
            <person name="Corthals A.P."/>
            <person name="Power M.L."/>
            <person name="Jones G."/>
            <person name="Ransome R.D."/>
            <person name="Dechmann D.K.N."/>
            <person name="Locatelli A.G."/>
            <person name="Puechmaille S.J."/>
            <person name="Fedrigo O."/>
            <person name="Jarvis E.D."/>
            <person name="Hiller M."/>
            <person name="Vernes S.C."/>
            <person name="Myers E.W."/>
            <person name="Teeling E.C."/>
        </authorList>
    </citation>
    <scope>NUCLEOTIDE SEQUENCE [LARGE SCALE GENOMIC DNA]</scope>
    <source>
        <strain evidence="2">MMyoMyo1</strain>
        <tissue evidence="2">Flight muscle</tissue>
    </source>
</reference>
<dbReference type="AlphaFoldDB" id="A0A7J7ZXC5"/>
<protein>
    <submittedName>
        <fullName evidence="2">Uncharacterized protein</fullName>
    </submittedName>
</protein>
<dbReference type="Proteomes" id="UP000527355">
    <property type="component" value="Unassembled WGS sequence"/>
</dbReference>
<feature type="transmembrane region" description="Helical" evidence="1">
    <location>
        <begin position="69"/>
        <end position="93"/>
    </location>
</feature>
<keyword evidence="1" id="KW-0812">Transmembrane</keyword>
<accession>A0A7J7ZXC5</accession>
<organism evidence="2 3">
    <name type="scientific">Myotis myotis</name>
    <name type="common">Greater mouse-eared bat</name>
    <name type="synonym">Vespertilio myotis</name>
    <dbReference type="NCBI Taxonomy" id="51298"/>
    <lineage>
        <taxon>Eukaryota</taxon>
        <taxon>Metazoa</taxon>
        <taxon>Chordata</taxon>
        <taxon>Craniata</taxon>
        <taxon>Vertebrata</taxon>
        <taxon>Euteleostomi</taxon>
        <taxon>Mammalia</taxon>
        <taxon>Eutheria</taxon>
        <taxon>Laurasiatheria</taxon>
        <taxon>Chiroptera</taxon>
        <taxon>Yangochiroptera</taxon>
        <taxon>Vespertilionidae</taxon>
        <taxon>Myotis</taxon>
    </lineage>
</organism>
<gene>
    <name evidence="2" type="ORF">mMyoMyo1_009681</name>
</gene>